<dbReference type="AlphaFoldDB" id="A0A834TSS0"/>
<evidence type="ECO:0000313" key="2">
    <source>
        <dbReference type="Proteomes" id="UP000634136"/>
    </source>
</evidence>
<sequence>MTLARDVYRTLRLAFMRFVTVLL</sequence>
<comment type="caution">
    <text evidence="1">The sequence shown here is derived from an EMBL/GenBank/DDBJ whole genome shotgun (WGS) entry which is preliminary data.</text>
</comment>
<organism evidence="1 2">
    <name type="scientific">Senna tora</name>
    <dbReference type="NCBI Taxonomy" id="362788"/>
    <lineage>
        <taxon>Eukaryota</taxon>
        <taxon>Viridiplantae</taxon>
        <taxon>Streptophyta</taxon>
        <taxon>Embryophyta</taxon>
        <taxon>Tracheophyta</taxon>
        <taxon>Spermatophyta</taxon>
        <taxon>Magnoliopsida</taxon>
        <taxon>eudicotyledons</taxon>
        <taxon>Gunneridae</taxon>
        <taxon>Pentapetalae</taxon>
        <taxon>rosids</taxon>
        <taxon>fabids</taxon>
        <taxon>Fabales</taxon>
        <taxon>Fabaceae</taxon>
        <taxon>Caesalpinioideae</taxon>
        <taxon>Cassia clade</taxon>
        <taxon>Senna</taxon>
    </lineage>
</organism>
<gene>
    <name evidence="1" type="ORF">G2W53_018303</name>
</gene>
<reference evidence="1" key="1">
    <citation type="submission" date="2020-09" db="EMBL/GenBank/DDBJ databases">
        <title>Genome-Enabled Discovery of Anthraquinone Biosynthesis in Senna tora.</title>
        <authorList>
            <person name="Kang S.-H."/>
            <person name="Pandey R.P."/>
            <person name="Lee C.-M."/>
            <person name="Sim J.-S."/>
            <person name="Jeong J.-T."/>
            <person name="Choi B.-S."/>
            <person name="Jung M."/>
            <person name="Ginzburg D."/>
            <person name="Zhao K."/>
            <person name="Won S.Y."/>
            <person name="Oh T.-J."/>
            <person name="Yu Y."/>
            <person name="Kim N.-H."/>
            <person name="Lee O.R."/>
            <person name="Lee T.-H."/>
            <person name="Bashyal P."/>
            <person name="Kim T.-S."/>
            <person name="Lee W.-H."/>
            <person name="Kawkins C."/>
            <person name="Kim C.-K."/>
            <person name="Kim J.S."/>
            <person name="Ahn B.O."/>
            <person name="Rhee S.Y."/>
            <person name="Sohng J.K."/>
        </authorList>
    </citation>
    <scope>NUCLEOTIDE SEQUENCE</scope>
    <source>
        <tissue evidence="1">Leaf</tissue>
    </source>
</reference>
<dbReference type="Proteomes" id="UP000634136">
    <property type="component" value="Unassembled WGS sequence"/>
</dbReference>
<dbReference type="EMBL" id="JAAIUW010000006">
    <property type="protein sequence ID" value="KAF7827139.1"/>
    <property type="molecule type" value="Genomic_DNA"/>
</dbReference>
<accession>A0A834TSS0</accession>
<keyword evidence="2" id="KW-1185">Reference proteome</keyword>
<name>A0A834TSS0_9FABA</name>
<proteinExistence type="predicted"/>
<protein>
    <submittedName>
        <fullName evidence="1">Uncharacterized protein</fullName>
    </submittedName>
</protein>
<evidence type="ECO:0000313" key="1">
    <source>
        <dbReference type="EMBL" id="KAF7827139.1"/>
    </source>
</evidence>